<dbReference type="InterPro" id="IPR017871">
    <property type="entry name" value="ABC_transporter-like_CS"/>
</dbReference>
<keyword evidence="5 7" id="KW-0067">ATP-binding</keyword>
<keyword evidence="2" id="KW-0813">Transport</keyword>
<dbReference type="RefSeq" id="WP_170021538.1">
    <property type="nucleotide sequence ID" value="NZ_JABCSC020000002.1"/>
</dbReference>
<keyword evidence="4" id="KW-0547">Nucleotide-binding</keyword>
<dbReference type="PROSITE" id="PS50893">
    <property type="entry name" value="ABC_TRANSPORTER_2"/>
    <property type="match status" value="1"/>
</dbReference>
<protein>
    <submittedName>
        <fullName evidence="7">ABC transporter ATP-binding protein</fullName>
    </submittedName>
</protein>
<keyword evidence="3" id="KW-0472">Membrane</keyword>
<dbReference type="SUPFAM" id="SSF52540">
    <property type="entry name" value="P-loop containing nucleoside triphosphate hydrolases"/>
    <property type="match status" value="1"/>
</dbReference>
<keyword evidence="8" id="KW-1185">Reference proteome</keyword>
<feature type="domain" description="ABC transporter" evidence="6">
    <location>
        <begin position="2"/>
        <end position="227"/>
    </location>
</feature>
<dbReference type="InterPro" id="IPR027417">
    <property type="entry name" value="P-loop_NTPase"/>
</dbReference>
<dbReference type="PROSITE" id="PS00211">
    <property type="entry name" value="ABC_TRANSPORTER_1"/>
    <property type="match status" value="1"/>
</dbReference>
<reference evidence="7 8" key="1">
    <citation type="submission" date="2020-06" db="EMBL/GenBank/DDBJ databases">
        <title>Draft genome of Uliginosibacterium sp. IMCC34675.</title>
        <authorList>
            <person name="Song J."/>
        </authorList>
    </citation>
    <scope>NUCLEOTIDE SEQUENCE [LARGE SCALE GENOMIC DNA]</scope>
    <source>
        <strain evidence="7 8">IMCC34675</strain>
    </source>
</reference>
<dbReference type="GO" id="GO:0005524">
    <property type="term" value="F:ATP binding"/>
    <property type="evidence" value="ECO:0007669"/>
    <property type="project" value="UniProtKB-KW"/>
</dbReference>
<dbReference type="InterPro" id="IPR003593">
    <property type="entry name" value="AAA+_ATPase"/>
</dbReference>
<gene>
    <name evidence="7" type="ORF">HJ583_008530</name>
</gene>
<dbReference type="Pfam" id="PF00005">
    <property type="entry name" value="ABC_tran"/>
    <property type="match status" value="1"/>
</dbReference>
<organism evidence="7 8">
    <name type="scientific">Uliginosibacterium aquaticum</name>
    <dbReference type="NCBI Taxonomy" id="2731212"/>
    <lineage>
        <taxon>Bacteria</taxon>
        <taxon>Pseudomonadati</taxon>
        <taxon>Pseudomonadota</taxon>
        <taxon>Betaproteobacteria</taxon>
        <taxon>Rhodocyclales</taxon>
        <taxon>Zoogloeaceae</taxon>
        <taxon>Uliginosibacterium</taxon>
    </lineage>
</organism>
<evidence type="ECO:0000313" key="7">
    <source>
        <dbReference type="EMBL" id="NSL55064.1"/>
    </source>
</evidence>
<keyword evidence="3" id="KW-1003">Cell membrane</keyword>
<name>A0ABX2IEJ0_9RHOO</name>
<dbReference type="PANTHER" id="PTHR42788">
    <property type="entry name" value="TAURINE IMPORT ATP-BINDING PROTEIN-RELATED"/>
    <property type="match status" value="1"/>
</dbReference>
<evidence type="ECO:0000256" key="3">
    <source>
        <dbReference type="ARBA" id="ARBA00022475"/>
    </source>
</evidence>
<dbReference type="Gene3D" id="3.40.50.300">
    <property type="entry name" value="P-loop containing nucleotide triphosphate hydrolases"/>
    <property type="match status" value="1"/>
</dbReference>
<dbReference type="SMART" id="SM00382">
    <property type="entry name" value="AAA"/>
    <property type="match status" value="1"/>
</dbReference>
<proteinExistence type="inferred from homology"/>
<comment type="similarity">
    <text evidence="1">Belongs to the ABC transporter superfamily.</text>
</comment>
<dbReference type="InterPro" id="IPR050166">
    <property type="entry name" value="ABC_transporter_ATP-bind"/>
</dbReference>
<dbReference type="PANTHER" id="PTHR42788:SF19">
    <property type="entry name" value="ALIPHATIC SULFONATES IMPORT ATP-BINDING PROTEIN SSUB 2"/>
    <property type="match status" value="1"/>
</dbReference>
<comment type="caution">
    <text evidence="7">The sequence shown here is derived from an EMBL/GenBank/DDBJ whole genome shotgun (WGS) entry which is preliminary data.</text>
</comment>
<dbReference type="Proteomes" id="UP000778523">
    <property type="component" value="Unassembled WGS sequence"/>
</dbReference>
<evidence type="ECO:0000256" key="4">
    <source>
        <dbReference type="ARBA" id="ARBA00022741"/>
    </source>
</evidence>
<accession>A0ABX2IEJ0</accession>
<evidence type="ECO:0000256" key="1">
    <source>
        <dbReference type="ARBA" id="ARBA00005417"/>
    </source>
</evidence>
<dbReference type="CDD" id="cd03293">
    <property type="entry name" value="ABC_NrtD_SsuB_transporters"/>
    <property type="match status" value="1"/>
</dbReference>
<evidence type="ECO:0000313" key="8">
    <source>
        <dbReference type="Proteomes" id="UP000778523"/>
    </source>
</evidence>
<dbReference type="EMBL" id="JABCSC020000002">
    <property type="protein sequence ID" value="NSL55064.1"/>
    <property type="molecule type" value="Genomic_DNA"/>
</dbReference>
<evidence type="ECO:0000256" key="2">
    <source>
        <dbReference type="ARBA" id="ARBA00022448"/>
    </source>
</evidence>
<evidence type="ECO:0000259" key="6">
    <source>
        <dbReference type="PROSITE" id="PS50893"/>
    </source>
</evidence>
<sequence length="249" mass="27383">MIDIQRLVKKFDDFTALGPLGFTFDQERILTVIGPSGCGKSTLLRLLSGLEAPTQGRIRLDGETISGPNPLISVAFQEPRLMPWLTVAQNVELAVWDRPDAERKEAVQAALVKVSLTQFADALPKQLSGGMAQRVGLARALVGSPRLLLLDEPFSALDPLTRVRMQDHLLEIVGDDGPNVLLITHDIDEAIVLSDRIIVLDGPPAQIRRDLVVDLPKPRKRSSREFQEIKELLLADLLPERIGALEEAA</sequence>
<evidence type="ECO:0000256" key="5">
    <source>
        <dbReference type="ARBA" id="ARBA00022840"/>
    </source>
</evidence>
<dbReference type="InterPro" id="IPR003439">
    <property type="entry name" value="ABC_transporter-like_ATP-bd"/>
</dbReference>